<dbReference type="InterPro" id="IPR011009">
    <property type="entry name" value="Kinase-like_dom_sf"/>
</dbReference>
<feature type="domain" description="PI3K/PI4K catalytic" evidence="14">
    <location>
        <begin position="2113"/>
        <end position="2420"/>
    </location>
</feature>
<gene>
    <name evidence="17" type="primary">MEC1_2</name>
    <name evidence="17" type="ORF">Cpir12675_002237</name>
</gene>
<dbReference type="Proteomes" id="UP001583280">
    <property type="component" value="Unassembled WGS sequence"/>
</dbReference>
<evidence type="ECO:0000256" key="13">
    <source>
        <dbReference type="ARBA" id="ARBA00025079"/>
    </source>
</evidence>
<dbReference type="Pfam" id="PF25030">
    <property type="entry name" value="M-HEAT_ATR"/>
    <property type="match status" value="1"/>
</dbReference>
<dbReference type="PROSITE" id="PS50290">
    <property type="entry name" value="PI3_4_KINASE_3"/>
    <property type="match status" value="1"/>
</dbReference>
<dbReference type="InterPro" id="IPR000403">
    <property type="entry name" value="PI3/4_kinase_cat_dom"/>
</dbReference>
<keyword evidence="8" id="KW-0227">DNA damage</keyword>
<dbReference type="PANTHER" id="PTHR11139">
    <property type="entry name" value="ATAXIA TELANGIECTASIA MUTATED ATM -RELATED"/>
    <property type="match status" value="1"/>
</dbReference>
<dbReference type="EMBL" id="JAWDJO010000041">
    <property type="protein sequence ID" value="KAL1897738.1"/>
    <property type="molecule type" value="Genomic_DNA"/>
</dbReference>
<dbReference type="Pfam" id="PF23593">
    <property type="entry name" value="HEAT_ATR"/>
    <property type="match status" value="1"/>
</dbReference>
<accession>A0ABR3ZAW0</accession>
<evidence type="ECO:0000256" key="10">
    <source>
        <dbReference type="ARBA" id="ARBA00022840"/>
    </source>
</evidence>
<evidence type="ECO:0000259" key="16">
    <source>
        <dbReference type="PROSITE" id="PS51190"/>
    </source>
</evidence>
<evidence type="ECO:0000313" key="17">
    <source>
        <dbReference type="EMBL" id="KAL1897738.1"/>
    </source>
</evidence>
<evidence type="ECO:0000313" key="18">
    <source>
        <dbReference type="Proteomes" id="UP001583280"/>
    </source>
</evidence>
<dbReference type="SMART" id="SM00146">
    <property type="entry name" value="PI3Kc"/>
    <property type="match status" value="1"/>
</dbReference>
<dbReference type="SUPFAM" id="SSF56112">
    <property type="entry name" value="Protein kinase-like (PK-like)"/>
    <property type="match status" value="1"/>
</dbReference>
<evidence type="ECO:0000256" key="3">
    <source>
        <dbReference type="ARBA" id="ARBA00011370"/>
    </source>
</evidence>
<keyword evidence="6 17" id="KW-0808">Transferase</keyword>
<dbReference type="InterPro" id="IPR003152">
    <property type="entry name" value="FATC_dom"/>
</dbReference>
<dbReference type="SMART" id="SM01343">
    <property type="entry name" value="FATC"/>
    <property type="match status" value="1"/>
</dbReference>
<dbReference type="InterPro" id="IPR050517">
    <property type="entry name" value="DDR_Repair_Kinase"/>
</dbReference>
<dbReference type="GO" id="GO:0004674">
    <property type="term" value="F:protein serine/threonine kinase activity"/>
    <property type="evidence" value="ECO:0007669"/>
    <property type="project" value="UniProtKB-EC"/>
</dbReference>
<evidence type="ECO:0000256" key="7">
    <source>
        <dbReference type="ARBA" id="ARBA00022741"/>
    </source>
</evidence>
<dbReference type="Pfam" id="PF02259">
    <property type="entry name" value="FAT"/>
    <property type="match status" value="1"/>
</dbReference>
<dbReference type="InterPro" id="IPR012993">
    <property type="entry name" value="UME"/>
</dbReference>
<name>A0ABR3ZAW0_9PEZI</name>
<evidence type="ECO:0000256" key="2">
    <source>
        <dbReference type="ARBA" id="ARBA00010769"/>
    </source>
</evidence>
<evidence type="ECO:0000256" key="1">
    <source>
        <dbReference type="ARBA" id="ARBA00004123"/>
    </source>
</evidence>
<dbReference type="PROSITE" id="PS51189">
    <property type="entry name" value="FAT"/>
    <property type="match status" value="1"/>
</dbReference>
<sequence>MNAGDCHDPPSTLAAQLVDGITNRPSRSSFHVHGTGSDEDDELKRLIAGAMKIKEDPNAIKTEEKHLEHNHLLLYAYVRLRLKEIFVDSTSITSSTQARIKQDLNDVTKFIEITLKETKRLLDHKDTSDEFLLRGNEPFWMWLMPKIMCFLGHEKCIENTDELEDSLACMVYTAMQIKETNPDVYRILEYLKDAVNEISAVLLNPNIKADQPFQIDLPPTATLERICSSGGNDQADWERLQYRVCDPGRLIGQATSFLRILTNHALLEAQEDVILEYGLWILDALQCLGTATLNFHADFKSDITPILKIALDILDSDRFKTNSSHIIFQEKAPIVLVLLCSEIASLPQVLMEENDNGQACQHTFARALIKLVGHCIVRPEVAHIVTSNILPKLDPAVSMYAPGPDFPRILTLLTEASENVSPAFSFGFSSRPELFVDSSLRKCVEKLHLNWVSSDETGQPDAKRRKTKEEEDSKIPILHGIIFKRLHIDLDGESMVTVIVNAFPHMSLGDKCLIIELISHFACAADKTLEMDIDHVAHTTTIHCGYCQTPEVAPMKDTEQSLSAKSMLFRTLTQLIALPEFESSRKPRVVAMLALQKLALHFHSTDLYDLEQSKLGLWCLKSLRSSIRELRIAASRTFPLFLRHTAFSGVDANVITRNRIHVIGFLKQISHKEASHLHETCIMAWGQLGRQESLNPQNPIPTMVELLGSTSHVVSTIAAVEIRALAKSRGRTTSKMFEPFWKYMSYVVVKNFAGERRRCTKVAELLGLDLIDLLVLVQRHALPWLVLENDIETIKAIAAAMSKEVTPLLMSKGNLPPILALLMVNSVENTEAAVMSQLCRVGDEFKNSDLMALIRSELVPTIHELFKHAATRDDDKRKAVLCALKWCSVRLMSSRDPKRKSPDVIGYALEPHMLGLVSSLTEVINIALTSQQVTVEQTQCIAAMEEMIKICKSHVRTGRAQISASLLSVMTLEELRRPALSAWAAMVLNLDEADAVLLLEPTYYVVIQYWIMFDAASKTMAEKLILDLYAKYPEMFNDNIFKIPSLRHTPTLAKLEDELGVIKKAALEATSVKKMFSVYVERITHENSGVVWLGLGDLITFLKTHQSWIQASALSESPDDVVSMLLRALLDCAARFNGLDYDICCMCTECLGLIGCLDSNRVEATKEQRSIVVYNNFTKEHDKAEFGFFLLTEVLLKSFSSTTDTRMQGFLAYAMQELLERCDIKALVTGPGTRGGNDIAREWALLPSVDKELLNTFMFSRYVLNSNIPPTAQMPSFRPDGEYSQWLKDMVFFLIQNPQNPNAALIFEPLMRLVRVKDTSVAEHLLSYVFCHVVIGCESSIYKKLNEELLAILEFDPTNIHSPEEKRHRNRYYESVFSILDYMMRWVHKKKVAPRLDNAQTAELERVQKFLDNIPPQLIAQRAITCNQYNRALFHLELHVRETSTKKGRIDGENKEELMAQLQEVYAQIDEPDGLEGISAHFQVLDLEQQVLSNKKAQRWTAAQTWCEYRLSEEPENTDIQMELLTCLKNSGQYDVLLSYAESLRKHPALENKISSFAVEAAWATGRWEDLNKLVRSYNGNILDDFNLSIGEIFRCLYNKEYESIPDTITMIREKISAALTTTTTSSLQACRDLLLQCHVLSDLEMILANKPKTPQETPPNNDAIMANLSRRVGVLGSFASDKHYVLGVQRAAMNLMCDAYTNLNISSLWLASGKMSRKAGLLQQSFNSVLHASNLGDGSAIIENAKLLYKEGHGRRAIQILEAAIAGNKLSAQSQQAQPSVKTSGTGSVTSSKGADYAQKLLIARAQLMIAKWLDATGQTNVLALREKFQEAAKTCQAWEKGHYWLGRHYKKLLEYESKLTPDEQTDATLMGTVARVVIENYLRSLNFGTKYLHQTLPRIITVWLEFAALFDESPTARAAMAHELKRRRLAELNAIHACIEKFTRRLPAYVFYTALPQMVARITHKNADAVKLLVNIIAKVIASYPQQALWGIFPLLMTPRNAERSSRGKEILSVIRAADPKLDGKPVAEIIRKGEKLAAQLVWLSQTGDFQSNRSTMTTLNQLKFNANACLPSPLVVPAESCLMAKLPTLPESSKRKHQPFSGDVVTIHSFEQEVLVLGSMARPRRVIAIGSNGQKYKLLIKPKDDLRADQRLIEFNNVINKALKKDPESSKRQLYVRSYAVTPLAEEGGIIEWVDGLKTLRDILLMLYKQRGLSAINYQQLESVCKAAANDATLFTRDVLGKFPPVLHVWFIDNFPDPTSWFTARLRYTRSCAVMSMVGTILGLGDRHGENILLEEGNGGVFHVDFNCLFDKGLTFSTPERVPFRLTHNMVEAMGIYGYEGPFRQCSELTLATLRAQKETLLTIIEAFIYDPTIDLLKDKGRRARPDGRVRMNPQSAHEGVKRRLLGFLPNELIPLGVEGQVDELIKQAVNPKNLAAMYIGWCSFL</sequence>
<dbReference type="SMART" id="SM00802">
    <property type="entry name" value="UME"/>
    <property type="match status" value="1"/>
</dbReference>
<evidence type="ECO:0000256" key="6">
    <source>
        <dbReference type="ARBA" id="ARBA00022679"/>
    </source>
</evidence>
<keyword evidence="11" id="KW-0234">DNA repair</keyword>
<evidence type="ECO:0000259" key="15">
    <source>
        <dbReference type="PROSITE" id="PS51189"/>
    </source>
</evidence>
<comment type="subcellular location">
    <subcellularLocation>
        <location evidence="1">Nucleus</location>
    </subcellularLocation>
</comment>
<evidence type="ECO:0000256" key="9">
    <source>
        <dbReference type="ARBA" id="ARBA00022777"/>
    </source>
</evidence>
<feature type="domain" description="FAT" evidence="15">
    <location>
        <begin position="1418"/>
        <end position="2000"/>
    </location>
</feature>
<keyword evidence="7" id="KW-0547">Nucleotide-binding</keyword>
<dbReference type="Pfam" id="PF08064">
    <property type="entry name" value="UME"/>
    <property type="match status" value="1"/>
</dbReference>
<dbReference type="PROSITE" id="PS51190">
    <property type="entry name" value="FATC"/>
    <property type="match status" value="1"/>
</dbReference>
<comment type="caution">
    <text evidence="17">The sequence shown here is derived from an EMBL/GenBank/DDBJ whole genome shotgun (WGS) entry which is preliminary data.</text>
</comment>
<organism evidence="17 18">
    <name type="scientific">Ceratocystis pirilliformis</name>
    <dbReference type="NCBI Taxonomy" id="259994"/>
    <lineage>
        <taxon>Eukaryota</taxon>
        <taxon>Fungi</taxon>
        <taxon>Dikarya</taxon>
        <taxon>Ascomycota</taxon>
        <taxon>Pezizomycotina</taxon>
        <taxon>Sordariomycetes</taxon>
        <taxon>Hypocreomycetidae</taxon>
        <taxon>Microascales</taxon>
        <taxon>Ceratocystidaceae</taxon>
        <taxon>Ceratocystis</taxon>
    </lineage>
</organism>
<dbReference type="InterPro" id="IPR036940">
    <property type="entry name" value="PI3/4_kinase_cat_sf"/>
</dbReference>
<protein>
    <recommendedName>
        <fullName evidence="4">non-specific serine/threonine protein kinase</fullName>
        <ecNumber evidence="4">2.7.11.1</ecNumber>
    </recommendedName>
</protein>
<dbReference type="SUPFAM" id="SSF48371">
    <property type="entry name" value="ARM repeat"/>
    <property type="match status" value="1"/>
</dbReference>
<evidence type="ECO:0000256" key="5">
    <source>
        <dbReference type="ARBA" id="ARBA00022527"/>
    </source>
</evidence>
<dbReference type="PANTHER" id="PTHR11139:SF125">
    <property type="entry name" value="SERINE_THREONINE-PROTEIN KINASE MEC1"/>
    <property type="match status" value="1"/>
</dbReference>
<dbReference type="Gene3D" id="1.10.1070.11">
    <property type="entry name" value="Phosphatidylinositol 3-/4-kinase, catalytic domain"/>
    <property type="match status" value="1"/>
</dbReference>
<reference evidence="17 18" key="1">
    <citation type="journal article" date="2024" name="IMA Fungus">
        <title>IMA Genome - F19 : A genome assembly and annotation guide to empower mycologists, including annotated draft genome sequences of Ceratocystis pirilliformis, Diaporthe australafricana, Fusarium ophioides, Paecilomyces lecythidis, and Sporothrix stenoceras.</title>
        <authorList>
            <person name="Aylward J."/>
            <person name="Wilson A.M."/>
            <person name="Visagie C.M."/>
            <person name="Spraker J."/>
            <person name="Barnes I."/>
            <person name="Buitendag C."/>
            <person name="Ceriani C."/>
            <person name="Del Mar Angel L."/>
            <person name="du Plessis D."/>
            <person name="Fuchs T."/>
            <person name="Gasser K."/>
            <person name="Kramer D."/>
            <person name="Li W."/>
            <person name="Munsamy K."/>
            <person name="Piso A."/>
            <person name="Price J.L."/>
            <person name="Sonnekus B."/>
            <person name="Thomas C."/>
            <person name="van der Nest A."/>
            <person name="van Dijk A."/>
            <person name="van Heerden A."/>
            <person name="van Vuuren N."/>
            <person name="Yilmaz N."/>
            <person name="Duong T.A."/>
            <person name="van der Merwe N.A."/>
            <person name="Wingfield M.J."/>
            <person name="Wingfield B.D."/>
        </authorList>
    </citation>
    <scope>NUCLEOTIDE SEQUENCE [LARGE SCALE GENOMIC DNA]</scope>
    <source>
        <strain evidence="17 18">CMW 12675</strain>
    </source>
</reference>
<dbReference type="InterPro" id="IPR003151">
    <property type="entry name" value="PIK-rel_kinase_FAT"/>
</dbReference>
<keyword evidence="18" id="KW-1185">Reference proteome</keyword>
<dbReference type="Pfam" id="PF02260">
    <property type="entry name" value="FATC"/>
    <property type="match status" value="1"/>
</dbReference>
<dbReference type="InterPro" id="IPR056802">
    <property type="entry name" value="ATR-like_M-HEAT"/>
</dbReference>
<keyword evidence="5" id="KW-0723">Serine/threonine-protein kinase</keyword>
<evidence type="ECO:0000256" key="8">
    <source>
        <dbReference type="ARBA" id="ARBA00022763"/>
    </source>
</evidence>
<dbReference type="Gene3D" id="3.30.1010.10">
    <property type="entry name" value="Phosphatidylinositol 3-kinase Catalytic Subunit, Chain A, domain 4"/>
    <property type="match status" value="1"/>
</dbReference>
<comment type="function">
    <text evidence="13">Serine/threonine protein kinase which activates checkpoint signaling upon genotoxic stresses such as ionizing radiation (IR), ultraviolet light (UV), or DNA replication stalling, thereby acting as a DNA damage sensor. Recognizes the substrate consensus sequence [ST]-Q. Phosphorylates histone H2A to form H2AS128ph (gamma-H2A) at sites of DNA damage, involved in the regulation of DNA damage response mechanism. Required for the control of telomere length and genome stability.</text>
</comment>
<evidence type="ECO:0000259" key="14">
    <source>
        <dbReference type="PROSITE" id="PS50290"/>
    </source>
</evidence>
<dbReference type="EC" id="2.7.11.1" evidence="4"/>
<evidence type="ECO:0000256" key="4">
    <source>
        <dbReference type="ARBA" id="ARBA00012513"/>
    </source>
</evidence>
<keyword evidence="9 17" id="KW-0418">Kinase</keyword>
<dbReference type="Pfam" id="PF00454">
    <property type="entry name" value="PI3_PI4_kinase"/>
    <property type="match status" value="1"/>
</dbReference>
<keyword evidence="10" id="KW-0067">ATP-binding</keyword>
<keyword evidence="12" id="KW-0539">Nucleus</keyword>
<evidence type="ECO:0000256" key="11">
    <source>
        <dbReference type="ARBA" id="ARBA00023204"/>
    </source>
</evidence>
<evidence type="ECO:0000256" key="12">
    <source>
        <dbReference type="ARBA" id="ARBA00023242"/>
    </source>
</evidence>
<dbReference type="InterPro" id="IPR057564">
    <property type="entry name" value="HEAT_ATR"/>
</dbReference>
<comment type="subunit">
    <text evidence="3">Associates with DNA double-strand breaks.</text>
</comment>
<dbReference type="InterPro" id="IPR016024">
    <property type="entry name" value="ARM-type_fold"/>
</dbReference>
<proteinExistence type="inferred from homology"/>
<dbReference type="InterPro" id="IPR014009">
    <property type="entry name" value="PIK_FAT"/>
</dbReference>
<comment type="similarity">
    <text evidence="2">Belongs to the PI3/PI4-kinase family. ATM subfamily.</text>
</comment>
<feature type="domain" description="FATC" evidence="16">
    <location>
        <begin position="2417"/>
        <end position="2449"/>
    </location>
</feature>
<dbReference type="CDD" id="cd00892">
    <property type="entry name" value="PIKKc_ATR"/>
    <property type="match status" value="1"/>
</dbReference>